<reference evidence="2" key="1">
    <citation type="journal article" date="2023" name="G3 (Bethesda)">
        <title>Whole genome assembly and annotation of the endangered Caribbean coral Acropora cervicornis.</title>
        <authorList>
            <person name="Selwyn J.D."/>
            <person name="Vollmer S.V."/>
        </authorList>
    </citation>
    <scope>NUCLEOTIDE SEQUENCE</scope>
    <source>
        <strain evidence="2">K2</strain>
    </source>
</reference>
<name>A0AAD9USL8_ACRCE</name>
<proteinExistence type="predicted"/>
<evidence type="ECO:0000313" key="3">
    <source>
        <dbReference type="Proteomes" id="UP001249851"/>
    </source>
</evidence>
<evidence type="ECO:0000256" key="1">
    <source>
        <dbReference type="SAM" id="MobiDB-lite"/>
    </source>
</evidence>
<reference evidence="2" key="2">
    <citation type="journal article" date="2023" name="Science">
        <title>Genomic signatures of disease resistance in endangered staghorn corals.</title>
        <authorList>
            <person name="Vollmer S.V."/>
            <person name="Selwyn J.D."/>
            <person name="Despard B.A."/>
            <person name="Roesel C.L."/>
        </authorList>
    </citation>
    <scope>NUCLEOTIDE SEQUENCE</scope>
    <source>
        <strain evidence="2">K2</strain>
    </source>
</reference>
<feature type="compositionally biased region" description="Basic and acidic residues" evidence="1">
    <location>
        <begin position="18"/>
        <end position="29"/>
    </location>
</feature>
<feature type="region of interest" description="Disordered" evidence="1">
    <location>
        <begin position="109"/>
        <end position="132"/>
    </location>
</feature>
<feature type="compositionally biased region" description="Polar residues" evidence="1">
    <location>
        <begin position="1"/>
        <end position="17"/>
    </location>
</feature>
<dbReference type="AlphaFoldDB" id="A0AAD9USL8"/>
<protein>
    <submittedName>
        <fullName evidence="2">Uncharacterized protein</fullName>
    </submittedName>
</protein>
<feature type="compositionally biased region" description="Polar residues" evidence="1">
    <location>
        <begin position="122"/>
        <end position="132"/>
    </location>
</feature>
<evidence type="ECO:0000313" key="2">
    <source>
        <dbReference type="EMBL" id="KAK2548446.1"/>
    </source>
</evidence>
<keyword evidence="3" id="KW-1185">Reference proteome</keyword>
<sequence length="132" mass="15292">MRINNNCLGSYQASQRPTDQKRTKQWDTPDCKESEVNKITPSLQKTDCYLLNPYVSVEQEEADNTTNSKDVNSTVKANDLQIYLVHFLTLSKMSFGNIKCQNNQQYNQNNLEKPETIRKRSVQNQNLPIHEP</sequence>
<dbReference type="Proteomes" id="UP001249851">
    <property type="component" value="Unassembled WGS sequence"/>
</dbReference>
<accession>A0AAD9USL8</accession>
<gene>
    <name evidence="2" type="ORF">P5673_031340</name>
</gene>
<feature type="region of interest" description="Disordered" evidence="1">
    <location>
        <begin position="1"/>
        <end position="29"/>
    </location>
</feature>
<comment type="caution">
    <text evidence="2">The sequence shown here is derived from an EMBL/GenBank/DDBJ whole genome shotgun (WGS) entry which is preliminary data.</text>
</comment>
<organism evidence="2 3">
    <name type="scientific">Acropora cervicornis</name>
    <name type="common">Staghorn coral</name>
    <dbReference type="NCBI Taxonomy" id="6130"/>
    <lineage>
        <taxon>Eukaryota</taxon>
        <taxon>Metazoa</taxon>
        <taxon>Cnidaria</taxon>
        <taxon>Anthozoa</taxon>
        <taxon>Hexacorallia</taxon>
        <taxon>Scleractinia</taxon>
        <taxon>Astrocoeniina</taxon>
        <taxon>Acroporidae</taxon>
        <taxon>Acropora</taxon>
    </lineage>
</organism>
<dbReference type="EMBL" id="JARQWQ010000146">
    <property type="protein sequence ID" value="KAK2548446.1"/>
    <property type="molecule type" value="Genomic_DNA"/>
</dbReference>